<keyword evidence="2" id="KW-1185">Reference proteome</keyword>
<dbReference type="RefSeq" id="WP_045778223.1">
    <property type="nucleotide sequence ID" value="NZ_LAJX01000028.1"/>
</dbReference>
<dbReference type="OrthoDB" id="9811542at2"/>
<proteinExistence type="predicted"/>
<sequence length="157" mass="18559">MALTVFNNQKNNFLKSISYIDAFSYEKSQLLDYLEDIGTFFSHICTNQNFINSLHCKKSYFSEDVNEKLYFELISLYSRYFDGDFDGAYQQLNTILPKDEIEKSAYSDLGFVEKRILSNALSIYSMEGDAYFCEKNCRKIKFRIKLLQWSLILSWRV</sequence>
<reference evidence="1 2" key="2">
    <citation type="journal article" date="2016" name="Microb. Ecol.">
        <title>Genome Characteristics of a Novel Type I Methanotroph (Sn10-6) Isolated from a Flooded Indian Rice Field.</title>
        <authorList>
            <person name="Rahalkar M.C."/>
            <person name="Pandit P.S."/>
            <person name="Dhakephalkar P.K."/>
            <person name="Pore S."/>
            <person name="Arora P."/>
            <person name="Kapse N."/>
        </authorList>
    </citation>
    <scope>NUCLEOTIDE SEQUENCE [LARGE SCALE GENOMIC DNA]</scope>
    <source>
        <strain evidence="1 2">Sn10-6</strain>
    </source>
</reference>
<evidence type="ECO:0000313" key="2">
    <source>
        <dbReference type="Proteomes" id="UP000033684"/>
    </source>
</evidence>
<protein>
    <submittedName>
        <fullName evidence="1">Uncharacterized protein</fullName>
    </submittedName>
</protein>
<reference evidence="2" key="1">
    <citation type="submission" date="2015-03" db="EMBL/GenBank/DDBJ databases">
        <title>Draft genome sequence of a novel methanotroph (Sn10-6) isolated from flooded ricefield rhizosphere in India.</title>
        <authorList>
            <person name="Pandit P.S."/>
            <person name="Pore S.D."/>
            <person name="Arora P."/>
            <person name="Kapse N.G."/>
            <person name="Dhakephalkar P.K."/>
            <person name="Rahalkar M.C."/>
        </authorList>
    </citation>
    <scope>NUCLEOTIDE SEQUENCE [LARGE SCALE GENOMIC DNA]</scope>
    <source>
        <strain evidence="2">Sn10-6</strain>
    </source>
</reference>
<dbReference type="Proteomes" id="UP000033684">
    <property type="component" value="Unassembled WGS sequence"/>
</dbReference>
<dbReference type="AlphaFoldDB" id="A0A0F3IM60"/>
<accession>A0A0F3IM60</accession>
<gene>
    <name evidence="1" type="ORF">VZ94_03785</name>
</gene>
<dbReference type="EMBL" id="LAJX01000028">
    <property type="protein sequence ID" value="KJV07563.1"/>
    <property type="molecule type" value="Genomic_DNA"/>
</dbReference>
<organism evidence="1 2">
    <name type="scientific">Methylocucumis oryzae</name>
    <dbReference type="NCBI Taxonomy" id="1632867"/>
    <lineage>
        <taxon>Bacteria</taxon>
        <taxon>Pseudomonadati</taxon>
        <taxon>Pseudomonadota</taxon>
        <taxon>Gammaproteobacteria</taxon>
        <taxon>Methylococcales</taxon>
        <taxon>Methylococcaceae</taxon>
        <taxon>Methylocucumis</taxon>
    </lineage>
</organism>
<name>A0A0F3IM60_9GAMM</name>
<evidence type="ECO:0000313" key="1">
    <source>
        <dbReference type="EMBL" id="KJV07563.1"/>
    </source>
</evidence>
<comment type="caution">
    <text evidence="1">The sequence shown here is derived from an EMBL/GenBank/DDBJ whole genome shotgun (WGS) entry which is preliminary data.</text>
</comment>